<evidence type="ECO:0000256" key="3">
    <source>
        <dbReference type="PIRSR" id="PIRSR001434-2"/>
    </source>
</evidence>
<keyword evidence="5" id="KW-0456">Lyase</keyword>
<dbReference type="GO" id="GO:0019346">
    <property type="term" value="P:transsulfuration"/>
    <property type="evidence" value="ECO:0007669"/>
    <property type="project" value="InterPro"/>
</dbReference>
<reference evidence="5 6" key="1">
    <citation type="submission" date="2018-08" db="EMBL/GenBank/DDBJ databases">
        <title>Meiothermus roseus NBRC 110900 genome sequencing project.</title>
        <authorList>
            <person name="Da Costa M.S."/>
            <person name="Albuquerque L."/>
            <person name="Raposo P."/>
            <person name="Froufe H.J.C."/>
            <person name="Barroso C.S."/>
            <person name="Egas C."/>
        </authorList>
    </citation>
    <scope>NUCLEOTIDE SEQUENCE [LARGE SCALE GENOMIC DNA]</scope>
    <source>
        <strain evidence="5 6">NBRC 110900</strain>
    </source>
</reference>
<dbReference type="FunFam" id="3.40.640.10:FF:000046">
    <property type="entry name" value="Cystathionine gamma-lyase"/>
    <property type="match status" value="1"/>
</dbReference>
<dbReference type="RefSeq" id="WP_119276248.1">
    <property type="nucleotide sequence ID" value="NZ_QWLA01000011.1"/>
</dbReference>
<keyword evidence="2 3" id="KW-0663">Pyridoxal phosphate</keyword>
<dbReference type="AlphaFoldDB" id="A0A399F1A3"/>
<dbReference type="EC" id="4.4.1.11" evidence="5"/>
<dbReference type="Gene3D" id="3.40.640.10">
    <property type="entry name" value="Type I PLP-dependent aspartate aminotransferase-like (Major domain)"/>
    <property type="match status" value="1"/>
</dbReference>
<evidence type="ECO:0000256" key="4">
    <source>
        <dbReference type="RuleBase" id="RU362118"/>
    </source>
</evidence>
<dbReference type="PIRSF" id="PIRSF001434">
    <property type="entry name" value="CGS"/>
    <property type="match status" value="1"/>
</dbReference>
<dbReference type="PROSITE" id="PS00868">
    <property type="entry name" value="CYS_MET_METAB_PP"/>
    <property type="match status" value="1"/>
</dbReference>
<sequence>MDLLSTLALHAAEAEKPLNDPISLPIYQSASWTFRDLDEVDAVYEGRQAGTIYGRNGTPNHRALEALFAALHAAEAAIACASGMSALSAAFLGLLEAGHKVVASQDLYGSTLGVLRDLGRFGVRVTTVDIGDWEGMERELEGARLLVLETSSNPRLRVPDLARLSELAHQAGALVLVDNTFASPYHCRPLEHGVDVVMESLTKFIGGHSDVMLGGLAGRREVLDPVRAVAVRMGFVSNPHECWLGVRGAHTLELRMQRASANALELARFLEAHPKVRRVHYPGLPSHPDHETAKRVLRNGFGAMLSFELEPSRSAVNALLHHLEHVRMALSLGGAHTTLSHPATSSHRFLTPAEREALGLHDGFLRMSVGIENLEDLRADLERGLGAV</sequence>
<gene>
    <name evidence="5" type="primary">mgl_1</name>
    <name evidence="5" type="ORF">Mrose_00920</name>
</gene>
<dbReference type="Pfam" id="PF01053">
    <property type="entry name" value="Cys_Met_Meta_PP"/>
    <property type="match status" value="1"/>
</dbReference>
<evidence type="ECO:0000313" key="5">
    <source>
        <dbReference type="EMBL" id="RIH88361.1"/>
    </source>
</evidence>
<dbReference type="InterPro" id="IPR015424">
    <property type="entry name" value="PyrdxlP-dep_Trfase"/>
</dbReference>
<dbReference type="CDD" id="cd00614">
    <property type="entry name" value="CGS_like"/>
    <property type="match status" value="1"/>
</dbReference>
<organism evidence="5 6">
    <name type="scientific">Calidithermus roseus</name>
    <dbReference type="NCBI Taxonomy" id="1644118"/>
    <lineage>
        <taxon>Bacteria</taxon>
        <taxon>Thermotogati</taxon>
        <taxon>Deinococcota</taxon>
        <taxon>Deinococci</taxon>
        <taxon>Thermales</taxon>
        <taxon>Thermaceae</taxon>
        <taxon>Calidithermus</taxon>
    </lineage>
</organism>
<comment type="cofactor">
    <cofactor evidence="1 4">
        <name>pyridoxal 5'-phosphate</name>
        <dbReference type="ChEBI" id="CHEBI:597326"/>
    </cofactor>
</comment>
<dbReference type="InterPro" id="IPR054542">
    <property type="entry name" value="Cys_met_metab_PP"/>
</dbReference>
<evidence type="ECO:0000313" key="6">
    <source>
        <dbReference type="Proteomes" id="UP000265341"/>
    </source>
</evidence>
<dbReference type="PANTHER" id="PTHR11808:SF80">
    <property type="entry name" value="CYSTATHIONINE GAMMA-LYASE"/>
    <property type="match status" value="1"/>
</dbReference>
<name>A0A399F1A3_9DEIN</name>
<feature type="modified residue" description="N6-(pyridoxal phosphate)lysine" evidence="3">
    <location>
        <position position="203"/>
    </location>
</feature>
<accession>A0A399F1A3</accession>
<dbReference type="PANTHER" id="PTHR11808">
    <property type="entry name" value="TRANS-SULFURATION ENZYME FAMILY MEMBER"/>
    <property type="match status" value="1"/>
</dbReference>
<dbReference type="InterPro" id="IPR015422">
    <property type="entry name" value="PyrdxlP-dep_Trfase_small"/>
</dbReference>
<dbReference type="GO" id="GO:0018826">
    <property type="term" value="F:methionine gamma-lyase activity"/>
    <property type="evidence" value="ECO:0007669"/>
    <property type="project" value="UniProtKB-EC"/>
</dbReference>
<dbReference type="GO" id="GO:0030170">
    <property type="term" value="F:pyridoxal phosphate binding"/>
    <property type="evidence" value="ECO:0007669"/>
    <property type="project" value="InterPro"/>
</dbReference>
<proteinExistence type="inferred from homology"/>
<dbReference type="Gene3D" id="3.90.1150.10">
    <property type="entry name" value="Aspartate Aminotransferase, domain 1"/>
    <property type="match status" value="1"/>
</dbReference>
<dbReference type="Proteomes" id="UP000265341">
    <property type="component" value="Unassembled WGS sequence"/>
</dbReference>
<dbReference type="SUPFAM" id="SSF53383">
    <property type="entry name" value="PLP-dependent transferases"/>
    <property type="match status" value="1"/>
</dbReference>
<evidence type="ECO:0000256" key="1">
    <source>
        <dbReference type="ARBA" id="ARBA00001933"/>
    </source>
</evidence>
<dbReference type="GO" id="GO:0005737">
    <property type="term" value="C:cytoplasm"/>
    <property type="evidence" value="ECO:0007669"/>
    <property type="project" value="TreeGrafter"/>
</dbReference>
<comment type="caution">
    <text evidence="5">The sequence shown here is derived from an EMBL/GenBank/DDBJ whole genome shotgun (WGS) entry which is preliminary data.</text>
</comment>
<dbReference type="InterPro" id="IPR015421">
    <property type="entry name" value="PyrdxlP-dep_Trfase_major"/>
</dbReference>
<keyword evidence="6" id="KW-1185">Reference proteome</keyword>
<protein>
    <submittedName>
        <fullName evidence="5">L-methionine gamma-lyase</fullName>
        <ecNumber evidence="5">4.4.1.11</ecNumber>
    </submittedName>
</protein>
<dbReference type="EMBL" id="QWLA01000011">
    <property type="protein sequence ID" value="RIH88361.1"/>
    <property type="molecule type" value="Genomic_DNA"/>
</dbReference>
<dbReference type="InterPro" id="IPR000277">
    <property type="entry name" value="Cys/Met-Metab_PyrdxlP-dep_enz"/>
</dbReference>
<dbReference type="OrthoDB" id="9780685at2"/>
<comment type="similarity">
    <text evidence="4">Belongs to the trans-sulfuration enzymes family.</text>
</comment>
<evidence type="ECO:0000256" key="2">
    <source>
        <dbReference type="ARBA" id="ARBA00022898"/>
    </source>
</evidence>